<dbReference type="OrthoDB" id="5187095at2"/>
<feature type="transmembrane region" description="Helical" evidence="2">
    <location>
        <begin position="12"/>
        <end position="34"/>
    </location>
</feature>
<dbReference type="Proteomes" id="UP000319769">
    <property type="component" value="Unassembled WGS sequence"/>
</dbReference>
<evidence type="ECO:0000256" key="1">
    <source>
        <dbReference type="SAM" id="MobiDB-lite"/>
    </source>
</evidence>
<evidence type="ECO:0000256" key="2">
    <source>
        <dbReference type="SAM" id="Phobius"/>
    </source>
</evidence>
<evidence type="ECO:0000313" key="4">
    <source>
        <dbReference type="Proteomes" id="UP000319769"/>
    </source>
</evidence>
<feature type="region of interest" description="Disordered" evidence="1">
    <location>
        <begin position="183"/>
        <end position="225"/>
    </location>
</feature>
<evidence type="ECO:0000313" key="3">
    <source>
        <dbReference type="EMBL" id="KAA9160934.1"/>
    </source>
</evidence>
<comment type="caution">
    <text evidence="3">The sequence shown here is derived from an EMBL/GenBank/DDBJ whole genome shotgun (WGS) entry which is preliminary data.</text>
</comment>
<feature type="transmembrane region" description="Helical" evidence="2">
    <location>
        <begin position="46"/>
        <end position="62"/>
    </location>
</feature>
<keyword evidence="2" id="KW-1133">Transmembrane helix</keyword>
<dbReference type="EMBL" id="VMNW02000019">
    <property type="protein sequence ID" value="KAA9160934.1"/>
    <property type="molecule type" value="Genomic_DNA"/>
</dbReference>
<proteinExistence type="predicted"/>
<name>A0A5N0V556_9PSEU</name>
<protein>
    <submittedName>
        <fullName evidence="3">Uncharacterized protein</fullName>
    </submittedName>
</protein>
<keyword evidence="4" id="KW-1185">Reference proteome</keyword>
<sequence length="225" mass="25481">MEIWEAPKRAWPVVLICMLIRWRAEMVLGVGFLLGMAWVQHELSQAWAWVIFAALVVVIAVVPQTRWFVYSRVWCVLDRHRLRTCLRQSRPRTANLDGAFPFMLWARPTKTGERVWLWARAGSSSGDLEEVLEYIAPACYAREARVHTVRKLSTLFAVDVVRRDPLDKSTPIDSPLAKVASLFGRTPDEPEEPITGATITPLDVKKPAETPARVVGGEDLSDYID</sequence>
<gene>
    <name evidence="3" type="ORF">FPZ12_015800</name>
</gene>
<organism evidence="3 4">
    <name type="scientific">Amycolatopsis acidicola</name>
    <dbReference type="NCBI Taxonomy" id="2596893"/>
    <lineage>
        <taxon>Bacteria</taxon>
        <taxon>Bacillati</taxon>
        <taxon>Actinomycetota</taxon>
        <taxon>Actinomycetes</taxon>
        <taxon>Pseudonocardiales</taxon>
        <taxon>Pseudonocardiaceae</taxon>
        <taxon>Amycolatopsis</taxon>
    </lineage>
</organism>
<keyword evidence="2" id="KW-0812">Transmembrane</keyword>
<keyword evidence="2" id="KW-0472">Membrane</keyword>
<accession>A0A5N0V556</accession>
<dbReference type="AlphaFoldDB" id="A0A5N0V556"/>
<reference evidence="3" key="1">
    <citation type="submission" date="2019-09" db="EMBL/GenBank/DDBJ databases">
        <authorList>
            <person name="Teo W.F.A."/>
            <person name="Duangmal K."/>
        </authorList>
    </citation>
    <scope>NUCLEOTIDE SEQUENCE [LARGE SCALE GENOMIC DNA]</scope>
    <source>
        <strain evidence="3">K81G1</strain>
    </source>
</reference>